<comment type="subcellular location">
    <subcellularLocation>
        <location evidence="1 10">Cell outer membrane</location>
        <topology evidence="1 10">Multi-pass membrane protein</topology>
    </subcellularLocation>
</comment>
<keyword evidence="8 15" id="KW-0675">Receptor</keyword>
<dbReference type="Gene3D" id="2.40.170.20">
    <property type="entry name" value="TonB-dependent receptor, beta-barrel domain"/>
    <property type="match status" value="1"/>
</dbReference>
<evidence type="ECO:0000256" key="8">
    <source>
        <dbReference type="ARBA" id="ARBA00023170"/>
    </source>
</evidence>
<evidence type="ECO:0000256" key="7">
    <source>
        <dbReference type="ARBA" id="ARBA00023136"/>
    </source>
</evidence>
<keyword evidence="4 10" id="KW-0812">Transmembrane</keyword>
<keyword evidence="9 10" id="KW-0998">Cell outer membrane</keyword>
<keyword evidence="3 10" id="KW-1134">Transmembrane beta strand</keyword>
<dbReference type="Gene3D" id="2.60.40.1120">
    <property type="entry name" value="Carboxypeptidase-like, regulatory domain"/>
    <property type="match status" value="1"/>
</dbReference>
<dbReference type="InterPro" id="IPR012910">
    <property type="entry name" value="Plug_dom"/>
</dbReference>
<evidence type="ECO:0000259" key="13">
    <source>
        <dbReference type="Pfam" id="PF00593"/>
    </source>
</evidence>
<dbReference type="SUPFAM" id="SSF56935">
    <property type="entry name" value="Porins"/>
    <property type="match status" value="1"/>
</dbReference>
<comment type="caution">
    <text evidence="15">The sequence shown here is derived from an EMBL/GenBank/DDBJ whole genome shotgun (WGS) entry which is preliminary data.</text>
</comment>
<evidence type="ECO:0000256" key="3">
    <source>
        <dbReference type="ARBA" id="ARBA00022452"/>
    </source>
</evidence>
<keyword evidence="16" id="KW-1185">Reference proteome</keyword>
<dbReference type="InterPro" id="IPR039426">
    <property type="entry name" value="TonB-dep_rcpt-like"/>
</dbReference>
<evidence type="ECO:0000256" key="6">
    <source>
        <dbReference type="ARBA" id="ARBA00023077"/>
    </source>
</evidence>
<keyword evidence="2 10" id="KW-0813">Transport</keyword>
<keyword evidence="7 10" id="KW-0472">Membrane</keyword>
<comment type="similarity">
    <text evidence="10 11">Belongs to the TonB-dependent receptor family.</text>
</comment>
<evidence type="ECO:0000256" key="2">
    <source>
        <dbReference type="ARBA" id="ARBA00022448"/>
    </source>
</evidence>
<evidence type="ECO:0000256" key="1">
    <source>
        <dbReference type="ARBA" id="ARBA00004571"/>
    </source>
</evidence>
<dbReference type="SUPFAM" id="SSF49464">
    <property type="entry name" value="Carboxypeptidase regulatory domain-like"/>
    <property type="match status" value="1"/>
</dbReference>
<name>A0ABS5JSX3_9BACT</name>
<dbReference type="RefSeq" id="WP_212213936.1">
    <property type="nucleotide sequence ID" value="NZ_JAGUCO010000002.1"/>
</dbReference>
<proteinExistence type="inferred from homology"/>
<evidence type="ECO:0000256" key="12">
    <source>
        <dbReference type="SAM" id="SignalP"/>
    </source>
</evidence>
<dbReference type="InterPro" id="IPR000531">
    <property type="entry name" value="Beta-barrel_TonB"/>
</dbReference>
<organism evidence="15 16">
    <name type="scientific">Carboxylicivirga linearis</name>
    <dbReference type="NCBI Taxonomy" id="1628157"/>
    <lineage>
        <taxon>Bacteria</taxon>
        <taxon>Pseudomonadati</taxon>
        <taxon>Bacteroidota</taxon>
        <taxon>Bacteroidia</taxon>
        <taxon>Marinilabiliales</taxon>
        <taxon>Marinilabiliaceae</taxon>
        <taxon>Carboxylicivirga</taxon>
    </lineage>
</organism>
<dbReference type="Pfam" id="PF00593">
    <property type="entry name" value="TonB_dep_Rec_b-barrel"/>
    <property type="match status" value="1"/>
</dbReference>
<evidence type="ECO:0000256" key="9">
    <source>
        <dbReference type="ARBA" id="ARBA00023237"/>
    </source>
</evidence>
<keyword evidence="6 11" id="KW-0798">TonB box</keyword>
<accession>A0ABS5JSX3</accession>
<dbReference type="InterPro" id="IPR037066">
    <property type="entry name" value="Plug_dom_sf"/>
</dbReference>
<dbReference type="PROSITE" id="PS52016">
    <property type="entry name" value="TONB_DEPENDENT_REC_3"/>
    <property type="match status" value="1"/>
</dbReference>
<feature type="domain" description="TonB-dependent receptor-like beta-barrel" evidence="13">
    <location>
        <begin position="305"/>
        <end position="763"/>
    </location>
</feature>
<protein>
    <submittedName>
        <fullName evidence="15">TonB-dependent receptor</fullName>
    </submittedName>
</protein>
<evidence type="ECO:0000259" key="14">
    <source>
        <dbReference type="Pfam" id="PF07715"/>
    </source>
</evidence>
<dbReference type="Pfam" id="PF07715">
    <property type="entry name" value="Plug"/>
    <property type="match status" value="1"/>
</dbReference>
<sequence>MSKKIMLLLCMSISIANALGQKSYTLTGSVVDDKNIVLTGAAVVIHPVEAGTVSDYNGNFEIDNLLAGTYTLEVSFIGHHTLTDTITISKNSTYHARLKCTPRHLKEIAIKGNRIDTSKSRKNEVVSTEFMMQNLNGTFIKSLERLPGVNSMDIGANASKPVIRGMGFNRVVVSENGIKQEGQQWGADHGLEIDPFNIETAEIVKGASGIEYGSDAIGGYININNDLVPEEHSFSGTASLLGKSVNGTIGASAYLQGRGENNYFKGRISALDFGDYRVPTDEIVYLNRRIPVYNQRLKNTAGKEYDAYLQYGYLGKTYKTSLTLSNVYQKSGFFPGAHGVPDIDRVQHDGSYRNIDYPHQLANHSKVLSNSKFFLSSGVLLVDLAYQYNLRQEHSLFHTHYANQPAPEKDPNLEFDFRLSTYIANAKYRVTALNNHKVEFGFQNQYRTNTSAGYNFLLPEYNSYALGLFVKDEYQLSDKLTFEAGLRYDASNLHTEAYFDPILYDYFISSGMSTDEATFYAQRSSQINKNYGDISWLLGLFYQPNKNWIARFNIGKAFRMPTAIELASNGVHHGSFRHELGDPDLDSERGYYVDANAEFNIEGLAIGLSPYFYYFSNYLFLQPSGEWSQLPHAGQIYKYSQSEAILMGIEFMARKKLNSRMNADFTLEYVYNRQVSEESSQRYPLPFTPPLNGFVELDYSIFKGLSGLSNTKVFVNTRFASSQNRVARNEESTDGYIIFGAGLSTKLSWPSQNSELVLQGFNLLNKRFYNHMSFYRQVEIPEQGRNIQIMFKVPF</sequence>
<evidence type="ECO:0000313" key="15">
    <source>
        <dbReference type="EMBL" id="MBS2097481.1"/>
    </source>
</evidence>
<reference evidence="15 16" key="1">
    <citation type="journal article" date="2015" name="Int. J. Syst. Evol. Microbiol.">
        <title>Carboxylicivirga linearis sp. nov., isolated from a sea cucumber culture pond.</title>
        <authorList>
            <person name="Wang F.Q."/>
            <person name="Zhou Y.X."/>
            <person name="Lin X.Z."/>
            <person name="Chen G.J."/>
            <person name="Du Z.J."/>
        </authorList>
    </citation>
    <scope>NUCLEOTIDE SEQUENCE [LARGE SCALE GENOMIC DNA]</scope>
    <source>
        <strain evidence="15 16">FB218</strain>
    </source>
</reference>
<dbReference type="PANTHER" id="PTHR30069:SF29">
    <property type="entry name" value="HEMOGLOBIN AND HEMOGLOBIN-HAPTOGLOBIN-BINDING PROTEIN 1-RELATED"/>
    <property type="match status" value="1"/>
</dbReference>
<evidence type="ECO:0000256" key="4">
    <source>
        <dbReference type="ARBA" id="ARBA00022692"/>
    </source>
</evidence>
<dbReference type="Proteomes" id="UP000708576">
    <property type="component" value="Unassembled WGS sequence"/>
</dbReference>
<dbReference type="InterPro" id="IPR036942">
    <property type="entry name" value="Beta-barrel_TonB_sf"/>
</dbReference>
<feature type="domain" description="TonB-dependent receptor plug" evidence="14">
    <location>
        <begin position="124"/>
        <end position="219"/>
    </location>
</feature>
<evidence type="ECO:0000256" key="5">
    <source>
        <dbReference type="ARBA" id="ARBA00022729"/>
    </source>
</evidence>
<evidence type="ECO:0000256" key="10">
    <source>
        <dbReference type="PROSITE-ProRule" id="PRU01360"/>
    </source>
</evidence>
<feature type="signal peptide" evidence="12">
    <location>
        <begin position="1"/>
        <end position="18"/>
    </location>
</feature>
<evidence type="ECO:0000313" key="16">
    <source>
        <dbReference type="Proteomes" id="UP000708576"/>
    </source>
</evidence>
<dbReference type="PANTHER" id="PTHR30069">
    <property type="entry name" value="TONB-DEPENDENT OUTER MEMBRANE RECEPTOR"/>
    <property type="match status" value="1"/>
</dbReference>
<dbReference type="Pfam" id="PF13715">
    <property type="entry name" value="CarbopepD_reg_2"/>
    <property type="match status" value="1"/>
</dbReference>
<gene>
    <name evidence="15" type="ORF">KEM10_04260</name>
</gene>
<dbReference type="InterPro" id="IPR008969">
    <property type="entry name" value="CarboxyPept-like_regulatory"/>
</dbReference>
<feature type="chain" id="PRO_5045993006" evidence="12">
    <location>
        <begin position="19"/>
        <end position="795"/>
    </location>
</feature>
<dbReference type="EMBL" id="JAGUCO010000002">
    <property type="protein sequence ID" value="MBS2097481.1"/>
    <property type="molecule type" value="Genomic_DNA"/>
</dbReference>
<evidence type="ECO:0000256" key="11">
    <source>
        <dbReference type="RuleBase" id="RU003357"/>
    </source>
</evidence>
<keyword evidence="5 12" id="KW-0732">Signal</keyword>
<dbReference type="Gene3D" id="2.170.130.10">
    <property type="entry name" value="TonB-dependent receptor, plug domain"/>
    <property type="match status" value="1"/>
</dbReference>